<organism evidence="5 6">
    <name type="scientific">Caenorhabditis bovis</name>
    <dbReference type="NCBI Taxonomy" id="2654633"/>
    <lineage>
        <taxon>Eukaryota</taxon>
        <taxon>Metazoa</taxon>
        <taxon>Ecdysozoa</taxon>
        <taxon>Nematoda</taxon>
        <taxon>Chromadorea</taxon>
        <taxon>Rhabditida</taxon>
        <taxon>Rhabditina</taxon>
        <taxon>Rhabditomorpha</taxon>
        <taxon>Rhabditoidea</taxon>
        <taxon>Rhabditidae</taxon>
        <taxon>Peloderinae</taxon>
        <taxon>Caenorhabditis</taxon>
    </lineage>
</organism>
<gene>
    <name evidence="5" type="ORF">CBOVIS_LOCUS9230</name>
</gene>
<keyword evidence="2" id="KW-1133">Transmembrane helix</keyword>
<dbReference type="Pfam" id="PF16652">
    <property type="entry name" value="PH_13"/>
    <property type="match status" value="1"/>
</dbReference>
<dbReference type="SUPFAM" id="SSF48065">
    <property type="entry name" value="DBL homology domain (DH-domain)"/>
    <property type="match status" value="1"/>
</dbReference>
<dbReference type="Pfam" id="PF01757">
    <property type="entry name" value="Acyl_transf_3"/>
    <property type="match status" value="1"/>
</dbReference>
<reference evidence="5 6" key="1">
    <citation type="submission" date="2020-04" db="EMBL/GenBank/DDBJ databases">
        <authorList>
            <person name="Laetsch R D."/>
            <person name="Stevens L."/>
            <person name="Kumar S."/>
            <person name="Blaxter L. M."/>
        </authorList>
    </citation>
    <scope>NUCLEOTIDE SEQUENCE [LARGE SCALE GENOMIC DNA]</scope>
</reference>
<dbReference type="PROSITE" id="PS50010">
    <property type="entry name" value="DH_2"/>
    <property type="match status" value="1"/>
</dbReference>
<feature type="transmembrane region" description="Helical" evidence="2">
    <location>
        <begin position="1256"/>
        <end position="1288"/>
    </location>
</feature>
<dbReference type="Proteomes" id="UP000494206">
    <property type="component" value="Unassembled WGS sequence"/>
</dbReference>
<feature type="transmembrane region" description="Helical" evidence="2">
    <location>
        <begin position="902"/>
        <end position="920"/>
    </location>
</feature>
<evidence type="ECO:0008006" key="7">
    <source>
        <dbReference type="Google" id="ProtNLM"/>
    </source>
</evidence>
<comment type="caution">
    <text evidence="5">The sequence shown here is derived from an EMBL/GenBank/DDBJ whole genome shotgun (WGS) entry which is preliminary data.</text>
</comment>
<evidence type="ECO:0000256" key="1">
    <source>
        <dbReference type="SAM" id="MobiDB-lite"/>
    </source>
</evidence>
<feature type="transmembrane region" description="Helical" evidence="2">
    <location>
        <begin position="1082"/>
        <end position="1102"/>
    </location>
</feature>
<feature type="transmembrane region" description="Helical" evidence="2">
    <location>
        <begin position="989"/>
        <end position="1007"/>
    </location>
</feature>
<dbReference type="Gene3D" id="2.30.29.30">
    <property type="entry name" value="Pleckstrin-homology domain (PH domain)/Phosphotyrosine-binding domain (PTB)"/>
    <property type="match status" value="1"/>
</dbReference>
<feature type="region of interest" description="Disordered" evidence="1">
    <location>
        <begin position="10"/>
        <end position="52"/>
    </location>
</feature>
<dbReference type="Pfam" id="PF00621">
    <property type="entry name" value="RhoGEF"/>
    <property type="match status" value="1"/>
</dbReference>
<evidence type="ECO:0000313" key="6">
    <source>
        <dbReference type="Proteomes" id="UP000494206"/>
    </source>
</evidence>
<accession>A0A8S1F0S0</accession>
<dbReference type="GO" id="GO:0016747">
    <property type="term" value="F:acyltransferase activity, transferring groups other than amino-acyl groups"/>
    <property type="evidence" value="ECO:0007669"/>
    <property type="project" value="InterPro"/>
</dbReference>
<proteinExistence type="predicted"/>
<feature type="transmembrane region" description="Helical" evidence="2">
    <location>
        <begin position="1122"/>
        <end position="1142"/>
    </location>
</feature>
<evidence type="ECO:0000256" key="2">
    <source>
        <dbReference type="SAM" id="Phobius"/>
    </source>
</evidence>
<dbReference type="GO" id="GO:0007266">
    <property type="term" value="P:Rho protein signal transduction"/>
    <property type="evidence" value="ECO:0007669"/>
    <property type="project" value="TreeGrafter"/>
</dbReference>
<dbReference type="CDD" id="cd13245">
    <property type="entry name" value="PH_PLEKHG7"/>
    <property type="match status" value="1"/>
</dbReference>
<keyword evidence="2" id="KW-0812">Transmembrane</keyword>
<dbReference type="SMART" id="SM00233">
    <property type="entry name" value="PH"/>
    <property type="match status" value="1"/>
</dbReference>
<dbReference type="InterPro" id="IPR001849">
    <property type="entry name" value="PH_domain"/>
</dbReference>
<feature type="domain" description="PH" evidence="3">
    <location>
        <begin position="431"/>
        <end position="552"/>
    </location>
</feature>
<dbReference type="Gene3D" id="1.20.900.10">
    <property type="entry name" value="Dbl homology (DH) domain"/>
    <property type="match status" value="1"/>
</dbReference>
<name>A0A8S1F0S0_9PELO</name>
<dbReference type="InterPro" id="IPR000219">
    <property type="entry name" value="DH_dom"/>
</dbReference>
<sequence>MVDLQLYTPTLLIPEPEDGEPQTIHPNKEQLSRRHAIVPDQPSEKESSSQGCCSSDNVIIVPHVQISPNESHLFNRAISSGGGLLADSKFASLDLQRATIASQAFYAEANEPQKNRSPWILKRLYEWSGRAKRREIIKHVQAALETSKDHEIEDDELEKLLPVSYEEMFLGDDLSQIPSTKTKYLQAVWELFHTELVFLYRQLFVLRDVYKEPLKRCQVEGCLLLVEPDLLFGNLDQLCRISRSFCQSFLSLLATVNKETWDCTQLVVDLFERFSKGPSTISAYQAYCINYKATMEYLGSIRQKEERFTEFERICLADERCFRLQLEDLLIAPLQRITRLPILLREIHKYTTEEENKAKVEKVIETMTESLRSIDDSVQWLHNFERLQQLQTQVIWPNISELEPKSYIPDFLRVALSRQFCENLLAHPRRKLIHEGPLELVENGRTVDVYAFLFNDMFVLAKAKKCASKLKLKGVPIGKSEHFVVQRQPVPLDSCVFCDADSNDPSTTMSLKFAFVIIHLTRYYQVVGIYTLQAADKADKELWIEKFQESIENYESIQLKDMLKCTPLFSSLSLRRCSSSRLMSKTDRHSTLENQNKEKEKEAPSTSSFLKEKQVEVVRRVAARVRPRKERDRARTATHAEDLSCGSALANLVTDALHFLTTCSLKKNAFKNCMDPNWAVRMLDALPAKPTALTRRGPFFFLGDYETCKQISKTRPVHYCTLKGMIGLDGKTELPITIGTCAPSACRDKQMANLIRQFSNAYSKFLLIEDIHCSEANDEEWLAKKPFVLLVGFFIIGVISIGTILEKLRKKGFIQFRKCYEDDINLDRSDRESCGGDEASSIHDAFAPSLALTYRSSPPNLARRPPSILFVDVLTSFSINSSLKYIFRNSTKDVQLVNGVKMLCTFWVIFSHTCLFSLKFSDTIRSLGGGGGGDALLSSFMLNSSLAVDTFLLISACVAAYSIRKRILIRGADERITCKLMATLLLHRILRLMPALSLYMIFMTFVYNHLGEGPFWNTNGMFCSECNASSVWPHFLFVSNFSPSNCAPWLWHIALDYQLYLICPLVLYMVSRFKYGWTLPMLLIAGSIVYRTIVFSVFTLPPNMFVEMLSGNFERAEMSFRLLYTSPFSRAPPFIIGILTGWKAAEPNWTHKPKWVFSFCVQICAAFFMFASLFGPFSSSGLIKYTHAILHRTLWALGLAIFILLAQNGEARVLRFLSHHRFVPFARLSFGVFLSHEPILLYYLQTRQQPLSPHSYGFFVFLCISIYVIALGFALAIALAIEVPLLTLERKFFMKTRKRSDNEELTELNVTIPDEKNAIENGEDDMKMLKFEN</sequence>
<dbReference type="InterPro" id="IPR040181">
    <property type="entry name" value="PKHG5/7"/>
</dbReference>
<feature type="region of interest" description="Disordered" evidence="1">
    <location>
        <begin position="585"/>
        <end position="609"/>
    </location>
</feature>
<dbReference type="EMBL" id="CADEPM010000006">
    <property type="protein sequence ID" value="CAB3407277.1"/>
    <property type="molecule type" value="Genomic_DNA"/>
</dbReference>
<dbReference type="InterPro" id="IPR011993">
    <property type="entry name" value="PH-like_dom_sf"/>
</dbReference>
<feature type="transmembrane region" description="Helical" evidence="2">
    <location>
        <begin position="1154"/>
        <end position="1177"/>
    </location>
</feature>
<dbReference type="InterPro" id="IPR035899">
    <property type="entry name" value="DBL_dom_sf"/>
</dbReference>
<dbReference type="SMART" id="SM00703">
    <property type="entry name" value="NRF"/>
    <property type="match status" value="1"/>
</dbReference>
<protein>
    <recommendedName>
        <fullName evidence="7">Nose resistant-to-fluoxetine protein N-terminal domain-containing protein</fullName>
    </recommendedName>
</protein>
<feature type="transmembrane region" description="Helical" evidence="2">
    <location>
        <begin position="787"/>
        <end position="805"/>
    </location>
</feature>
<evidence type="ECO:0000259" key="4">
    <source>
        <dbReference type="PROSITE" id="PS50010"/>
    </source>
</evidence>
<dbReference type="GO" id="GO:0005085">
    <property type="term" value="F:guanyl-nucleotide exchange factor activity"/>
    <property type="evidence" value="ECO:0007669"/>
    <property type="project" value="InterPro"/>
</dbReference>
<evidence type="ECO:0000259" key="3">
    <source>
        <dbReference type="PROSITE" id="PS50003"/>
    </source>
</evidence>
<feature type="compositionally biased region" description="Basic and acidic residues" evidence="1">
    <location>
        <begin position="585"/>
        <end position="603"/>
    </location>
</feature>
<dbReference type="PANTHER" id="PTHR13217:SF6">
    <property type="entry name" value="PLECKSTRIN HOMOLOGY DOMAIN-CONTAINING FAMILY G MEMBER 7"/>
    <property type="match status" value="1"/>
</dbReference>
<dbReference type="PANTHER" id="PTHR13217">
    <property type="entry name" value="PLECKSTRIN HOMOLOGY DOMAIN-CONTAINING FAMILY G MEMBER 7"/>
    <property type="match status" value="1"/>
</dbReference>
<evidence type="ECO:0000313" key="5">
    <source>
        <dbReference type="EMBL" id="CAB3407277.1"/>
    </source>
</evidence>
<dbReference type="InterPro" id="IPR002656">
    <property type="entry name" value="Acyl_transf_3_dom"/>
</dbReference>
<dbReference type="InterPro" id="IPR006621">
    <property type="entry name" value="Nose-resist-to-fluoxetine_N"/>
</dbReference>
<feature type="transmembrane region" description="Helical" evidence="2">
    <location>
        <begin position="1225"/>
        <end position="1244"/>
    </location>
</feature>
<keyword evidence="6" id="KW-1185">Reference proteome</keyword>
<dbReference type="PROSITE" id="PS50003">
    <property type="entry name" value="PH_DOMAIN"/>
    <property type="match status" value="1"/>
</dbReference>
<keyword evidence="2" id="KW-0472">Membrane</keyword>
<dbReference type="SUPFAM" id="SSF50729">
    <property type="entry name" value="PH domain-like"/>
    <property type="match status" value="1"/>
</dbReference>
<feature type="transmembrane region" description="Helical" evidence="2">
    <location>
        <begin position="940"/>
        <end position="961"/>
    </location>
</feature>
<feature type="domain" description="DH" evidence="4">
    <location>
        <begin position="183"/>
        <end position="377"/>
    </location>
</feature>
<feature type="transmembrane region" description="Helical" evidence="2">
    <location>
        <begin position="1189"/>
        <end position="1205"/>
    </location>
</feature>
<dbReference type="OrthoDB" id="5585231at2759"/>
<dbReference type="CDD" id="cd00160">
    <property type="entry name" value="RhoGEF"/>
    <property type="match status" value="1"/>
</dbReference>
<dbReference type="SMART" id="SM00325">
    <property type="entry name" value="RhoGEF"/>
    <property type="match status" value="1"/>
</dbReference>
<feature type="transmembrane region" description="Helical" evidence="2">
    <location>
        <begin position="1049"/>
        <end position="1070"/>
    </location>
</feature>